<feature type="chain" id="PRO_5023125814" description="DUF2059 domain-containing protein" evidence="1">
    <location>
        <begin position="23"/>
        <end position="190"/>
    </location>
</feature>
<keyword evidence="1" id="KW-0732">Signal</keyword>
<dbReference type="Proteomes" id="UP000323708">
    <property type="component" value="Unassembled WGS sequence"/>
</dbReference>
<accession>A0A5B0WZX9</accession>
<reference evidence="2 3" key="1">
    <citation type="submission" date="2019-09" db="EMBL/GenBank/DDBJ databases">
        <authorList>
            <person name="Chen X.-Y."/>
        </authorList>
    </citation>
    <scope>NUCLEOTIDE SEQUENCE [LARGE SCALE GENOMIC DNA]</scope>
    <source>
        <strain evidence="2 3">NY5</strain>
    </source>
</reference>
<name>A0A5B0WZX9_9GAMM</name>
<keyword evidence="3" id="KW-1185">Reference proteome</keyword>
<feature type="signal peptide" evidence="1">
    <location>
        <begin position="1"/>
        <end position="22"/>
    </location>
</feature>
<dbReference type="AlphaFoldDB" id="A0A5B0WZX9"/>
<proteinExistence type="predicted"/>
<gene>
    <name evidence="2" type="ORF">F0M18_08255</name>
</gene>
<organism evidence="2 3">
    <name type="scientific">Pseudohalioglobus sediminis</name>
    <dbReference type="NCBI Taxonomy" id="2606449"/>
    <lineage>
        <taxon>Bacteria</taxon>
        <taxon>Pseudomonadati</taxon>
        <taxon>Pseudomonadota</taxon>
        <taxon>Gammaproteobacteria</taxon>
        <taxon>Cellvibrionales</taxon>
        <taxon>Halieaceae</taxon>
        <taxon>Pseudohalioglobus</taxon>
    </lineage>
</organism>
<comment type="caution">
    <text evidence="2">The sequence shown here is derived from an EMBL/GenBank/DDBJ whole genome shotgun (WGS) entry which is preliminary data.</text>
</comment>
<evidence type="ECO:0000256" key="1">
    <source>
        <dbReference type="SAM" id="SignalP"/>
    </source>
</evidence>
<evidence type="ECO:0000313" key="2">
    <source>
        <dbReference type="EMBL" id="KAA1192644.1"/>
    </source>
</evidence>
<protein>
    <recommendedName>
        <fullName evidence="4">DUF2059 domain-containing protein</fullName>
    </recommendedName>
</protein>
<evidence type="ECO:0008006" key="4">
    <source>
        <dbReference type="Google" id="ProtNLM"/>
    </source>
</evidence>
<dbReference type="EMBL" id="VTUX01000003">
    <property type="protein sequence ID" value="KAA1192644.1"/>
    <property type="molecule type" value="Genomic_DNA"/>
</dbReference>
<dbReference type="RefSeq" id="WP_149610927.1">
    <property type="nucleotide sequence ID" value="NZ_VTUX01000003.1"/>
</dbReference>
<sequence length="190" mass="22017">MHRSLLFTVTLALLAITMPATSEEPDQHEIYFSHLEYEYGNRARTYIGMEVAAKASRDSDRGPFFQAYYEMETLNREIYGHMKEELDVDYQVNWFVGMGIKAIGYLGWRFLDAQWFVDMVIPYLPKLEEMRSLSDPQHRLFFDYVIAQEEVQLAASQAVVDGTWQDGADLIQAFLPQARTVLEQLTQSPD</sequence>
<evidence type="ECO:0000313" key="3">
    <source>
        <dbReference type="Proteomes" id="UP000323708"/>
    </source>
</evidence>